<protein>
    <submittedName>
        <fullName evidence="1">4442_t:CDS:1</fullName>
    </submittedName>
</protein>
<reference evidence="1" key="1">
    <citation type="submission" date="2021-06" db="EMBL/GenBank/DDBJ databases">
        <authorList>
            <person name="Kallberg Y."/>
            <person name="Tangrot J."/>
            <person name="Rosling A."/>
        </authorList>
    </citation>
    <scope>NUCLEOTIDE SEQUENCE</scope>
    <source>
        <strain evidence="1">MT106</strain>
    </source>
</reference>
<proteinExistence type="predicted"/>
<gene>
    <name evidence="1" type="ORF">AGERDE_LOCUS5639</name>
</gene>
<accession>A0A9N9AHA9</accession>
<dbReference type="Proteomes" id="UP000789831">
    <property type="component" value="Unassembled WGS sequence"/>
</dbReference>
<sequence>MRLLGHQAEQITSLITQQKALIRDMLKKRCPWNPLFGRPAKITVVDKFQEQQDNYISADIPRCATSYVPSTPWLYVFWRRAL</sequence>
<dbReference type="AlphaFoldDB" id="A0A9N9AHA9"/>
<evidence type="ECO:0000313" key="2">
    <source>
        <dbReference type="Proteomes" id="UP000789831"/>
    </source>
</evidence>
<organism evidence="1 2">
    <name type="scientific">Ambispora gerdemannii</name>
    <dbReference type="NCBI Taxonomy" id="144530"/>
    <lineage>
        <taxon>Eukaryota</taxon>
        <taxon>Fungi</taxon>
        <taxon>Fungi incertae sedis</taxon>
        <taxon>Mucoromycota</taxon>
        <taxon>Glomeromycotina</taxon>
        <taxon>Glomeromycetes</taxon>
        <taxon>Archaeosporales</taxon>
        <taxon>Ambisporaceae</taxon>
        <taxon>Ambispora</taxon>
    </lineage>
</organism>
<keyword evidence="2" id="KW-1185">Reference proteome</keyword>
<dbReference type="EMBL" id="CAJVPL010000786">
    <property type="protein sequence ID" value="CAG8529462.1"/>
    <property type="molecule type" value="Genomic_DNA"/>
</dbReference>
<name>A0A9N9AHA9_9GLOM</name>
<comment type="caution">
    <text evidence="1">The sequence shown here is derived from an EMBL/GenBank/DDBJ whole genome shotgun (WGS) entry which is preliminary data.</text>
</comment>
<dbReference type="OrthoDB" id="1879at2759"/>
<evidence type="ECO:0000313" key="1">
    <source>
        <dbReference type="EMBL" id="CAG8529462.1"/>
    </source>
</evidence>